<sequence length="67" mass="7030">MARNERNRRRPQPDSGGHRTVLWLVNGVLAGVGGVFVATESAVVTAIAAAAAVVIIVTVIVVTRRLP</sequence>
<evidence type="ECO:0000256" key="1">
    <source>
        <dbReference type="SAM" id="Phobius"/>
    </source>
</evidence>
<dbReference type="Proteomes" id="UP000248966">
    <property type="component" value="Unassembled WGS sequence"/>
</dbReference>
<dbReference type="AlphaFoldDB" id="A0A328N6X5"/>
<evidence type="ECO:0000313" key="2">
    <source>
        <dbReference type="EMBL" id="RAO00796.1"/>
    </source>
</evidence>
<name>A0A328N6X5_9ACTN</name>
<dbReference type="EMBL" id="PYAA01000017">
    <property type="protein sequence ID" value="RAO00796.1"/>
    <property type="molecule type" value="Genomic_DNA"/>
</dbReference>
<dbReference type="RefSeq" id="WP_112584338.1">
    <property type="nucleotide sequence ID" value="NZ_PYAA01000017.1"/>
</dbReference>
<keyword evidence="1" id="KW-0812">Transmembrane</keyword>
<keyword evidence="1" id="KW-1133">Transmembrane helix</keyword>
<proteinExistence type="predicted"/>
<accession>A0A328N6X5</accession>
<reference evidence="2 3" key="1">
    <citation type="submission" date="2018-03" db="EMBL/GenBank/DDBJ databases">
        <title>Defining the species Micromonospora saelicesensis and Micromonospora noduli under the framework of genomics.</title>
        <authorList>
            <person name="Riesco R."/>
            <person name="Trujillo M.E."/>
        </authorList>
    </citation>
    <scope>NUCLEOTIDE SEQUENCE [LARGE SCALE GENOMIC DNA]</scope>
    <source>
        <strain evidence="2 3">LAH08</strain>
    </source>
</reference>
<feature type="transmembrane region" description="Helical" evidence="1">
    <location>
        <begin position="21"/>
        <end position="38"/>
    </location>
</feature>
<keyword evidence="1" id="KW-0472">Membrane</keyword>
<gene>
    <name evidence="2" type="ORF">LAH08_03049</name>
</gene>
<feature type="transmembrane region" description="Helical" evidence="1">
    <location>
        <begin position="44"/>
        <end position="63"/>
    </location>
</feature>
<comment type="caution">
    <text evidence="2">The sequence shown here is derived from an EMBL/GenBank/DDBJ whole genome shotgun (WGS) entry which is preliminary data.</text>
</comment>
<evidence type="ECO:0000313" key="3">
    <source>
        <dbReference type="Proteomes" id="UP000248966"/>
    </source>
</evidence>
<organism evidence="2 3">
    <name type="scientific">Micromonospora noduli</name>
    <dbReference type="NCBI Taxonomy" id="709876"/>
    <lineage>
        <taxon>Bacteria</taxon>
        <taxon>Bacillati</taxon>
        <taxon>Actinomycetota</taxon>
        <taxon>Actinomycetes</taxon>
        <taxon>Micromonosporales</taxon>
        <taxon>Micromonosporaceae</taxon>
        <taxon>Micromonospora</taxon>
    </lineage>
</organism>
<protein>
    <submittedName>
        <fullName evidence="2">Uncharacterized protein</fullName>
    </submittedName>
</protein>